<keyword evidence="1" id="KW-0472">Membrane</keyword>
<comment type="caution">
    <text evidence="3">The sequence shown here is derived from an EMBL/GenBank/DDBJ whole genome shotgun (WGS) entry which is preliminary data.</text>
</comment>
<dbReference type="InterPro" id="IPR002881">
    <property type="entry name" value="DUF58"/>
</dbReference>
<dbReference type="AlphaFoldDB" id="A0A2T0XSS6"/>
<keyword evidence="1" id="KW-0812">Transmembrane</keyword>
<reference evidence="3 4" key="1">
    <citation type="submission" date="2018-07" db="EMBL/GenBank/DDBJ databases">
        <title>Freshwater and sediment microbial communities from various areas in North America, analyzing microbe dynamics in response to fracking.</title>
        <authorList>
            <person name="Lamendella R."/>
        </authorList>
    </citation>
    <scope>NUCLEOTIDE SEQUENCE [LARGE SCALE GENOMIC DNA]</scope>
    <source>
        <strain evidence="3 4">160A</strain>
    </source>
</reference>
<gene>
    <name evidence="3" type="ORF">DFO77_101197</name>
</gene>
<sequence>MTFKAIYLRNRFYYGLALLIVLFLLGHFWHLFFVLGWVGFAVFLSLIVIDLMMLFPRRKRILTGSRKLPERFSNGDANQVSVDIENFYPFKCGLEVIEELPDQFQIRDFYRHKQLNPGEAWSFTYTLTPVERGEYHFGYLNAFIHTRQGFLGRRIRLAHPAKVKVYPSFIQMRKFEIMAISDRLSEVGIKKVRKFGHQMEFDQIREYIKGDDIRTINWKATARRNQLMVNQYQDEKSQQIFSLIDMGRTMQMPFNGLTLLDYAINTSLVLSNIAMLKHDKAGLVTFNEKIKCMLPARREPNHLQLIMEMLYNQQTGFMEHNMEALYAIVRKKIPQRSLLILYTNFESLKSARRELPFLRRLAASHLLLVVFFENSEVGKLILNEANDLEDIYRQTIAEKFMFDKKIIVKELERNGIHAILSSPGKLTVATMNKYLEFKARGLI</sequence>
<accession>A0A2T0XSS6</accession>
<dbReference type="Proteomes" id="UP000252733">
    <property type="component" value="Unassembled WGS sequence"/>
</dbReference>
<organism evidence="3 4">
    <name type="scientific">Marinilabilia salmonicolor</name>
    <dbReference type="NCBI Taxonomy" id="989"/>
    <lineage>
        <taxon>Bacteria</taxon>
        <taxon>Pseudomonadati</taxon>
        <taxon>Bacteroidota</taxon>
        <taxon>Bacteroidia</taxon>
        <taxon>Marinilabiliales</taxon>
        <taxon>Marinilabiliaceae</taxon>
        <taxon>Marinilabilia</taxon>
    </lineage>
</organism>
<keyword evidence="4" id="KW-1185">Reference proteome</keyword>
<dbReference type="EMBL" id="QPIZ01000001">
    <property type="protein sequence ID" value="RCW39427.1"/>
    <property type="molecule type" value="Genomic_DNA"/>
</dbReference>
<dbReference type="Pfam" id="PF01882">
    <property type="entry name" value="DUF58"/>
    <property type="match status" value="1"/>
</dbReference>
<proteinExistence type="predicted"/>
<name>A0A2T0XSS6_9BACT</name>
<evidence type="ECO:0000313" key="3">
    <source>
        <dbReference type="EMBL" id="RCW39427.1"/>
    </source>
</evidence>
<evidence type="ECO:0000313" key="4">
    <source>
        <dbReference type="Proteomes" id="UP000252733"/>
    </source>
</evidence>
<dbReference type="OrthoDB" id="845740at2"/>
<protein>
    <submittedName>
        <fullName evidence="3">Uncharacterized protein (DUF58 family)</fullName>
    </submittedName>
</protein>
<feature type="domain" description="DUF58" evidence="2">
    <location>
        <begin position="203"/>
        <end position="346"/>
    </location>
</feature>
<feature type="transmembrane region" description="Helical" evidence="1">
    <location>
        <begin position="12"/>
        <end position="29"/>
    </location>
</feature>
<feature type="transmembrane region" description="Helical" evidence="1">
    <location>
        <begin position="35"/>
        <end position="55"/>
    </location>
</feature>
<dbReference type="RefSeq" id="WP_106151305.1">
    <property type="nucleotide sequence ID" value="NZ_PVTS01000001.1"/>
</dbReference>
<keyword evidence="1" id="KW-1133">Transmembrane helix</keyword>
<dbReference type="PANTHER" id="PTHR33608">
    <property type="entry name" value="BLL2464 PROTEIN"/>
    <property type="match status" value="1"/>
</dbReference>
<evidence type="ECO:0000259" key="2">
    <source>
        <dbReference type="Pfam" id="PF01882"/>
    </source>
</evidence>
<dbReference type="STRING" id="1168289.GCA_000259075_00115"/>
<dbReference type="PANTHER" id="PTHR33608:SF3">
    <property type="entry name" value="SLR2013 PROTEIN"/>
    <property type="match status" value="1"/>
</dbReference>
<evidence type="ECO:0000256" key="1">
    <source>
        <dbReference type="SAM" id="Phobius"/>
    </source>
</evidence>